<dbReference type="AlphaFoldDB" id="A0AAV0G7B4"/>
<dbReference type="PANTHER" id="PTHR31696">
    <property type="entry name" value="PROTEIN MIZU-KUSSEI 1"/>
    <property type="match status" value="1"/>
</dbReference>
<evidence type="ECO:0000313" key="3">
    <source>
        <dbReference type="Proteomes" id="UP001152523"/>
    </source>
</evidence>
<evidence type="ECO:0000256" key="1">
    <source>
        <dbReference type="SAM" id="MobiDB-lite"/>
    </source>
</evidence>
<dbReference type="Pfam" id="PF04759">
    <property type="entry name" value="DUF617"/>
    <property type="match status" value="1"/>
</dbReference>
<feature type="region of interest" description="Disordered" evidence="1">
    <location>
        <begin position="43"/>
        <end position="67"/>
    </location>
</feature>
<dbReference type="EMBL" id="CAMAPF010001057">
    <property type="protein sequence ID" value="CAH9143881.1"/>
    <property type="molecule type" value="Genomic_DNA"/>
</dbReference>
<dbReference type="GO" id="GO:0010274">
    <property type="term" value="P:hydrotropism"/>
    <property type="evidence" value="ECO:0007669"/>
    <property type="project" value="InterPro"/>
</dbReference>
<evidence type="ECO:0008006" key="4">
    <source>
        <dbReference type="Google" id="ProtNLM"/>
    </source>
</evidence>
<keyword evidence="3" id="KW-1185">Reference proteome</keyword>
<dbReference type="PANTHER" id="PTHR31696:SF23">
    <property type="entry name" value="PROTEIN MIZU-KUSSEI 1"/>
    <property type="match status" value="1"/>
</dbReference>
<dbReference type="Proteomes" id="UP001152523">
    <property type="component" value="Unassembled WGS sequence"/>
</dbReference>
<organism evidence="2 3">
    <name type="scientific">Cuscuta epithymum</name>
    <dbReference type="NCBI Taxonomy" id="186058"/>
    <lineage>
        <taxon>Eukaryota</taxon>
        <taxon>Viridiplantae</taxon>
        <taxon>Streptophyta</taxon>
        <taxon>Embryophyta</taxon>
        <taxon>Tracheophyta</taxon>
        <taxon>Spermatophyta</taxon>
        <taxon>Magnoliopsida</taxon>
        <taxon>eudicotyledons</taxon>
        <taxon>Gunneridae</taxon>
        <taxon>Pentapetalae</taxon>
        <taxon>asterids</taxon>
        <taxon>lamiids</taxon>
        <taxon>Solanales</taxon>
        <taxon>Convolvulaceae</taxon>
        <taxon>Cuscuteae</taxon>
        <taxon>Cuscuta</taxon>
        <taxon>Cuscuta subgen. Cuscuta</taxon>
    </lineage>
</organism>
<sequence length="278" mass="30946">MANNSIQDLSPKKHHWTSKVSNEEEEEEDDLISINHAAAAVIVTTNEEDTHQRKSGRSRTKPEARRKLQAVAVSRLKSMLTMLGRNRRNIFFLHHHHHHHQGLGTRLVGTLFGFRSGHVHLALQKDPVSRPVFLVELATPIAGLVREMASGLVRIALECDKEEKTMRGAGAGKPLLEEPVWRTYCNGKKCGFAARRETGEKEWEVLKAVEPISMGAGVLPANNSDSDDKGGEGGGGREIMYMRAKFERVVGSRDSEALYMMNPDSHGAPELSIYLLRI</sequence>
<proteinExistence type="predicted"/>
<reference evidence="2" key="1">
    <citation type="submission" date="2022-07" db="EMBL/GenBank/DDBJ databases">
        <authorList>
            <person name="Macas J."/>
            <person name="Novak P."/>
            <person name="Neumann P."/>
        </authorList>
    </citation>
    <scope>NUCLEOTIDE SEQUENCE</scope>
</reference>
<comment type="caution">
    <text evidence="2">The sequence shown here is derived from an EMBL/GenBank/DDBJ whole genome shotgun (WGS) entry which is preliminary data.</text>
</comment>
<accession>A0AAV0G7B4</accession>
<protein>
    <recommendedName>
        <fullName evidence="4">Protein MIZU-KUSSEI 1</fullName>
    </recommendedName>
</protein>
<evidence type="ECO:0000313" key="2">
    <source>
        <dbReference type="EMBL" id="CAH9143881.1"/>
    </source>
</evidence>
<feature type="region of interest" description="Disordered" evidence="1">
    <location>
        <begin position="1"/>
        <end position="30"/>
    </location>
</feature>
<name>A0AAV0G7B4_9ASTE</name>
<feature type="region of interest" description="Disordered" evidence="1">
    <location>
        <begin position="217"/>
        <end position="237"/>
    </location>
</feature>
<dbReference type="NCBIfam" id="TIGR01570">
    <property type="entry name" value="A_thal_3588"/>
    <property type="match status" value="1"/>
</dbReference>
<gene>
    <name evidence="2" type="ORF">CEPIT_LOCUS41018</name>
</gene>
<dbReference type="InterPro" id="IPR006460">
    <property type="entry name" value="MIZ1-like_pln"/>
</dbReference>